<dbReference type="InterPro" id="IPR036873">
    <property type="entry name" value="Rhodanese-like_dom_sf"/>
</dbReference>
<evidence type="ECO:0000259" key="1">
    <source>
        <dbReference type="PROSITE" id="PS50206"/>
    </source>
</evidence>
<accession>A0A1I0WVW3</accession>
<reference evidence="2 3" key="1">
    <citation type="submission" date="2016-10" db="EMBL/GenBank/DDBJ databases">
        <authorList>
            <person name="de Groot N.N."/>
        </authorList>
    </citation>
    <scope>NUCLEOTIDE SEQUENCE [LARGE SCALE GENOMIC DNA]</scope>
    <source>
        <strain evidence="2 3">CGMCC 1.3702</strain>
    </source>
</reference>
<evidence type="ECO:0000313" key="2">
    <source>
        <dbReference type="EMBL" id="SFA92063.1"/>
    </source>
</evidence>
<dbReference type="RefSeq" id="WP_090234943.1">
    <property type="nucleotide sequence ID" value="NZ_FOJW01000003.1"/>
</dbReference>
<dbReference type="Pfam" id="PF00581">
    <property type="entry name" value="Rhodanese"/>
    <property type="match status" value="1"/>
</dbReference>
<protein>
    <submittedName>
        <fullName evidence="2">Rhodanese-related sulfurtransferase</fullName>
    </submittedName>
</protein>
<dbReference type="AlphaFoldDB" id="A0A1I0WVW3"/>
<sequence>MDHINKVTPEEVKKLMKEDNDTVVVDVREDEEVAQGMIEGAKHIPLDKIPYSVNELDKNNHYILVCRSGNRSMKAASYMDERGFKVSNMEGGMLGWDGEVIV</sequence>
<dbReference type="PANTHER" id="PTHR43031:SF17">
    <property type="entry name" value="SULFURTRANSFERASE YTWF-RELATED"/>
    <property type="match status" value="1"/>
</dbReference>
<dbReference type="STRING" id="237679.SAMN04488072_103276"/>
<feature type="domain" description="Rhodanese" evidence="1">
    <location>
        <begin position="18"/>
        <end position="102"/>
    </location>
</feature>
<dbReference type="EMBL" id="FOJW01000003">
    <property type="protein sequence ID" value="SFA92063.1"/>
    <property type="molecule type" value="Genomic_DNA"/>
</dbReference>
<gene>
    <name evidence="2" type="ORF">SAMN04488072_103276</name>
</gene>
<keyword evidence="3" id="KW-1185">Reference proteome</keyword>
<dbReference type="CDD" id="cd00158">
    <property type="entry name" value="RHOD"/>
    <property type="match status" value="1"/>
</dbReference>
<dbReference type="Gene3D" id="3.40.250.10">
    <property type="entry name" value="Rhodanese-like domain"/>
    <property type="match status" value="1"/>
</dbReference>
<dbReference type="InterPro" id="IPR050229">
    <property type="entry name" value="GlpE_sulfurtransferase"/>
</dbReference>
<dbReference type="PANTHER" id="PTHR43031">
    <property type="entry name" value="FAD-DEPENDENT OXIDOREDUCTASE"/>
    <property type="match status" value="1"/>
</dbReference>
<organism evidence="2 3">
    <name type="scientific">Lentibacillus halodurans</name>
    <dbReference type="NCBI Taxonomy" id="237679"/>
    <lineage>
        <taxon>Bacteria</taxon>
        <taxon>Bacillati</taxon>
        <taxon>Bacillota</taxon>
        <taxon>Bacilli</taxon>
        <taxon>Bacillales</taxon>
        <taxon>Bacillaceae</taxon>
        <taxon>Lentibacillus</taxon>
    </lineage>
</organism>
<name>A0A1I0WVW3_9BACI</name>
<proteinExistence type="predicted"/>
<dbReference type="Proteomes" id="UP000198642">
    <property type="component" value="Unassembled WGS sequence"/>
</dbReference>
<dbReference type="PROSITE" id="PS50206">
    <property type="entry name" value="RHODANESE_3"/>
    <property type="match status" value="1"/>
</dbReference>
<dbReference type="InterPro" id="IPR001763">
    <property type="entry name" value="Rhodanese-like_dom"/>
</dbReference>
<dbReference type="SMART" id="SM00450">
    <property type="entry name" value="RHOD"/>
    <property type="match status" value="1"/>
</dbReference>
<evidence type="ECO:0000313" key="3">
    <source>
        <dbReference type="Proteomes" id="UP000198642"/>
    </source>
</evidence>
<dbReference type="OrthoDB" id="9800872at2"/>
<dbReference type="SUPFAM" id="SSF52821">
    <property type="entry name" value="Rhodanese/Cell cycle control phosphatase"/>
    <property type="match status" value="1"/>
</dbReference>
<dbReference type="GO" id="GO:0016740">
    <property type="term" value="F:transferase activity"/>
    <property type="evidence" value="ECO:0007669"/>
    <property type="project" value="UniProtKB-KW"/>
</dbReference>
<keyword evidence="2" id="KW-0808">Transferase</keyword>